<dbReference type="InterPro" id="IPR027417">
    <property type="entry name" value="P-loop_NTPase"/>
</dbReference>
<feature type="coiled-coil region" evidence="3">
    <location>
        <begin position="174"/>
        <end position="233"/>
    </location>
</feature>
<dbReference type="Gene3D" id="3.40.50.300">
    <property type="entry name" value="P-loop containing nucleotide triphosphate hydrolases"/>
    <property type="match status" value="1"/>
</dbReference>
<dbReference type="SMART" id="SM00174">
    <property type="entry name" value="RHO"/>
    <property type="match status" value="1"/>
</dbReference>
<evidence type="ECO:0000256" key="3">
    <source>
        <dbReference type="SAM" id="Coils"/>
    </source>
</evidence>
<feature type="domain" description="EF-hand" evidence="5">
    <location>
        <begin position="19"/>
        <end position="54"/>
    </location>
</feature>
<dbReference type="PROSITE" id="PS50222">
    <property type="entry name" value="EF_HAND_2"/>
    <property type="match status" value="1"/>
</dbReference>
<protein>
    <recommendedName>
        <fullName evidence="5">EF-hand domain-containing protein</fullName>
    </recommendedName>
</protein>
<dbReference type="SMART" id="SM00173">
    <property type="entry name" value="RAS"/>
    <property type="match status" value="1"/>
</dbReference>
<feature type="compositionally biased region" description="Basic and acidic residues" evidence="4">
    <location>
        <begin position="108"/>
        <end position="117"/>
    </location>
</feature>
<keyword evidence="2" id="KW-0342">GTP-binding</keyword>
<dbReference type="SUPFAM" id="SSF52540">
    <property type="entry name" value="P-loop containing nucleoside triphosphate hydrolases"/>
    <property type="match status" value="1"/>
</dbReference>
<dbReference type="InterPro" id="IPR005225">
    <property type="entry name" value="Small_GTP-bd"/>
</dbReference>
<evidence type="ECO:0000313" key="7">
    <source>
        <dbReference type="Proteomes" id="UP001234178"/>
    </source>
</evidence>
<dbReference type="EMBL" id="JAOYFB010000003">
    <property type="protein sequence ID" value="KAK4010707.1"/>
    <property type="molecule type" value="Genomic_DNA"/>
</dbReference>
<proteinExistence type="predicted"/>
<dbReference type="InterPro" id="IPR002048">
    <property type="entry name" value="EF_hand_dom"/>
</dbReference>
<dbReference type="Pfam" id="PF00071">
    <property type="entry name" value="Ras"/>
    <property type="match status" value="1"/>
</dbReference>
<dbReference type="CDD" id="cd00154">
    <property type="entry name" value="Rab"/>
    <property type="match status" value="1"/>
</dbReference>
<feature type="coiled-coil region" evidence="3">
    <location>
        <begin position="273"/>
        <end position="321"/>
    </location>
</feature>
<evidence type="ECO:0000256" key="2">
    <source>
        <dbReference type="ARBA" id="ARBA00023134"/>
    </source>
</evidence>
<dbReference type="Gene3D" id="1.10.238.10">
    <property type="entry name" value="EF-hand"/>
    <property type="match status" value="1"/>
</dbReference>
<dbReference type="PRINTS" id="PR00449">
    <property type="entry name" value="RASTRNSFRMNG"/>
</dbReference>
<evidence type="ECO:0000256" key="1">
    <source>
        <dbReference type="ARBA" id="ARBA00022741"/>
    </source>
</evidence>
<keyword evidence="7" id="KW-1185">Reference proteome</keyword>
<gene>
    <name evidence="6" type="ORF">OUZ56_019838</name>
</gene>
<dbReference type="Pfam" id="PF13499">
    <property type="entry name" value="EF-hand_7"/>
    <property type="match status" value="1"/>
</dbReference>
<feature type="region of interest" description="Disordered" evidence="4">
    <location>
        <begin position="106"/>
        <end position="125"/>
    </location>
</feature>
<dbReference type="InterPro" id="IPR050227">
    <property type="entry name" value="Rab"/>
</dbReference>
<evidence type="ECO:0000313" key="6">
    <source>
        <dbReference type="EMBL" id="KAK4010707.1"/>
    </source>
</evidence>
<evidence type="ECO:0000259" key="5">
    <source>
        <dbReference type="PROSITE" id="PS50222"/>
    </source>
</evidence>
<dbReference type="Proteomes" id="UP001234178">
    <property type="component" value="Unassembled WGS sequence"/>
</dbReference>
<dbReference type="InterPro" id="IPR011992">
    <property type="entry name" value="EF-hand-dom_pair"/>
</dbReference>
<dbReference type="InterPro" id="IPR001806">
    <property type="entry name" value="Small_GTPase"/>
</dbReference>
<dbReference type="PROSITE" id="PS51420">
    <property type="entry name" value="RHO"/>
    <property type="match status" value="1"/>
</dbReference>
<dbReference type="PROSITE" id="PS51419">
    <property type="entry name" value="RAB"/>
    <property type="match status" value="1"/>
</dbReference>
<dbReference type="NCBIfam" id="TIGR00231">
    <property type="entry name" value="small_GTP"/>
    <property type="match status" value="1"/>
</dbReference>
<dbReference type="SMART" id="SM00176">
    <property type="entry name" value="RAN"/>
    <property type="match status" value="1"/>
</dbReference>
<sequence>MQLHRCTLAGEGVRMDQNNAGVELRQLFQACDRHQRGYIDRHEFGQLCASFHIDPADVDVIFDDLDRDRDQRIRSVLFYDLQHERVLTPKNSLDDFSQGFRDFLQPGRAEEQRDDKPNNSSRRRLKKQATLKAWREFSDRLGHSTIRQFLAHSADHLYGLYEELQESEAPAQLISHFESLMESLVSDARQLEREREKFDQAIRREREQHQLHLKNLEEELEIQVQRVAQVVKNEAEIKCEAEKRTLQQSLESEIAQLQTHLRLFQKVENWLNREQQEAQSRDQQEAVERASSENRQLKLSLVDAQTTLALLQTELSQLKSQYCEKDRLLYSEKEAMLDLVSHQEHVQRQLELLHDANRQLQDTNDSLRAHVDIGTLRRSPVGFLFTRPSSRQDSNSSYCLPLPTDEEVAAITGDSGHSSLMFSEQNEHMLERVGSFRRSHSFRTPQPPSLRNELHLATSSPVPSQKFGHFQPIIRVNNQLTNDHSFRSSDEWEPTGPADRTFKIIFAGDSAVGKSSFISRLHEGVFISNTMTTLGVDYKVKTIRVDERNVAVQLWDTAGQERFRSITQSYYRKADGVMLLFDVSNERSFINIRHWSDCLNDCLTRDQRNLPLVVCGTKADLRPSSEHQGLSCVQPIQAQRLAAQMKAQYIETSAKTGSNVLEALVILTRSGITFMSESRQLIRSSLFKYRQMMIMQDDESWRQTLKHDHTDHKIMSSRLKWKAKNGKQKETHKLDKHILKN</sequence>
<evidence type="ECO:0000256" key="4">
    <source>
        <dbReference type="SAM" id="MobiDB-lite"/>
    </source>
</evidence>
<keyword evidence="3" id="KW-0175">Coiled coil</keyword>
<dbReference type="PROSITE" id="PS51421">
    <property type="entry name" value="RAS"/>
    <property type="match status" value="1"/>
</dbReference>
<dbReference type="SMART" id="SM00175">
    <property type="entry name" value="RAB"/>
    <property type="match status" value="1"/>
</dbReference>
<reference evidence="6 7" key="1">
    <citation type="journal article" date="2023" name="Nucleic Acids Res.">
        <title>The hologenome of Daphnia magna reveals possible DNA methylation and microbiome-mediated evolution of the host genome.</title>
        <authorList>
            <person name="Chaturvedi A."/>
            <person name="Li X."/>
            <person name="Dhandapani V."/>
            <person name="Marshall H."/>
            <person name="Kissane S."/>
            <person name="Cuenca-Cambronero M."/>
            <person name="Asole G."/>
            <person name="Calvet F."/>
            <person name="Ruiz-Romero M."/>
            <person name="Marangio P."/>
            <person name="Guigo R."/>
            <person name="Rago D."/>
            <person name="Mirbahai L."/>
            <person name="Eastwood N."/>
            <person name="Colbourne J.K."/>
            <person name="Zhou J."/>
            <person name="Mallon E."/>
            <person name="Orsini L."/>
        </authorList>
    </citation>
    <scope>NUCLEOTIDE SEQUENCE [LARGE SCALE GENOMIC DNA]</scope>
    <source>
        <strain evidence="6">LRV0_1</strain>
    </source>
</reference>
<dbReference type="PANTHER" id="PTHR47977">
    <property type="entry name" value="RAS-RELATED PROTEIN RAB"/>
    <property type="match status" value="1"/>
</dbReference>
<comment type="caution">
    <text evidence="6">The sequence shown here is derived from an EMBL/GenBank/DDBJ whole genome shotgun (WGS) entry which is preliminary data.</text>
</comment>
<accession>A0ABQ9ZCS3</accession>
<dbReference type="SUPFAM" id="SSF47473">
    <property type="entry name" value="EF-hand"/>
    <property type="match status" value="1"/>
</dbReference>
<dbReference type="PROSITE" id="PS51417">
    <property type="entry name" value="ARF"/>
    <property type="match status" value="1"/>
</dbReference>
<name>A0ABQ9ZCS3_9CRUS</name>
<keyword evidence="1" id="KW-0547">Nucleotide-binding</keyword>
<organism evidence="6 7">
    <name type="scientific">Daphnia magna</name>
    <dbReference type="NCBI Taxonomy" id="35525"/>
    <lineage>
        <taxon>Eukaryota</taxon>
        <taxon>Metazoa</taxon>
        <taxon>Ecdysozoa</taxon>
        <taxon>Arthropoda</taxon>
        <taxon>Crustacea</taxon>
        <taxon>Branchiopoda</taxon>
        <taxon>Diplostraca</taxon>
        <taxon>Cladocera</taxon>
        <taxon>Anomopoda</taxon>
        <taxon>Daphniidae</taxon>
        <taxon>Daphnia</taxon>
    </lineage>
</organism>